<sequence length="314" mass="35688">MSTSYKDASTLPINFEKKDLEWSAKGAIIALAGLAKYTKILGKNYDFTELRKLMKDDMAMAVGALLLKFNITILFSGCPRVGLIDPNDEQDNLNRRIRVSPYGKKSEKQWSYCFPIMILHGINGCIPNVDRYLTYGNKFILCPLQPIKSGDQLILFSKSKSIWGLSKKSDRQSDHISVYGRLCNCQACVEWSKTLDNDKKVANHAVSELHCPTTRKLWQKRNSIISDWKTNILKPNFPDLKMLIRVIDLVSETSKELAMPSVLIMKSVGILAIVSRLFYSPSEMYVKVPHIRWQSIGSIYDHSPKICSKCKVDE</sequence>
<name>A0ACC2NXN6_9HYME</name>
<proteinExistence type="predicted"/>
<dbReference type="EMBL" id="CM056742">
    <property type="protein sequence ID" value="KAJ8675556.1"/>
    <property type="molecule type" value="Genomic_DNA"/>
</dbReference>
<evidence type="ECO:0000313" key="2">
    <source>
        <dbReference type="Proteomes" id="UP001239111"/>
    </source>
</evidence>
<gene>
    <name evidence="1" type="ORF">QAD02_011342</name>
</gene>
<evidence type="ECO:0000313" key="1">
    <source>
        <dbReference type="EMBL" id="KAJ8675556.1"/>
    </source>
</evidence>
<comment type="caution">
    <text evidence="1">The sequence shown here is derived from an EMBL/GenBank/DDBJ whole genome shotgun (WGS) entry which is preliminary data.</text>
</comment>
<reference evidence="1" key="1">
    <citation type="submission" date="2023-04" db="EMBL/GenBank/DDBJ databases">
        <title>A chromosome-level genome assembly of the parasitoid wasp Eretmocerus hayati.</title>
        <authorList>
            <person name="Zhong Y."/>
            <person name="Liu S."/>
            <person name="Liu Y."/>
        </authorList>
    </citation>
    <scope>NUCLEOTIDE SEQUENCE</scope>
    <source>
        <strain evidence="1">ZJU_SS_LIU_2023</strain>
    </source>
</reference>
<protein>
    <submittedName>
        <fullName evidence="1">Uncharacterized protein</fullName>
    </submittedName>
</protein>
<accession>A0ACC2NXN6</accession>
<keyword evidence="2" id="KW-1185">Reference proteome</keyword>
<dbReference type="Proteomes" id="UP001239111">
    <property type="component" value="Chromosome 2"/>
</dbReference>
<organism evidence="1 2">
    <name type="scientific">Eretmocerus hayati</name>
    <dbReference type="NCBI Taxonomy" id="131215"/>
    <lineage>
        <taxon>Eukaryota</taxon>
        <taxon>Metazoa</taxon>
        <taxon>Ecdysozoa</taxon>
        <taxon>Arthropoda</taxon>
        <taxon>Hexapoda</taxon>
        <taxon>Insecta</taxon>
        <taxon>Pterygota</taxon>
        <taxon>Neoptera</taxon>
        <taxon>Endopterygota</taxon>
        <taxon>Hymenoptera</taxon>
        <taxon>Apocrita</taxon>
        <taxon>Proctotrupomorpha</taxon>
        <taxon>Chalcidoidea</taxon>
        <taxon>Aphelinidae</taxon>
        <taxon>Aphelininae</taxon>
        <taxon>Eretmocerus</taxon>
    </lineage>
</organism>